<dbReference type="AlphaFoldDB" id="A0A7X1NHF7"/>
<sequence length="70" mass="7950">MRFNSTTFRIDPTPRRADGEYMAHARISCLADGEESNVYMSGDLAAFDARDDAIRFAKEWAVAWLDARYG</sequence>
<proteinExistence type="predicted"/>
<keyword evidence="2" id="KW-1185">Reference proteome</keyword>
<evidence type="ECO:0000313" key="1">
    <source>
        <dbReference type="EMBL" id="MPW21563.1"/>
    </source>
</evidence>
<dbReference type="RefSeq" id="WP_152765447.1">
    <property type="nucleotide sequence ID" value="NZ_WHNP01000046.1"/>
</dbReference>
<comment type="caution">
    <text evidence="1">The sequence shown here is derived from an EMBL/GenBank/DDBJ whole genome shotgun (WGS) entry which is preliminary data.</text>
</comment>
<protein>
    <submittedName>
        <fullName evidence="1">Uncharacterized protein</fullName>
    </submittedName>
</protein>
<reference evidence="1 2" key="1">
    <citation type="submission" date="2019-10" db="EMBL/GenBank/DDBJ databases">
        <title>Paraburkholderia sp. isolated from nodules of Mimosa pudica from Brazilian Atlantic Forest soils.</title>
        <authorList>
            <person name="Paulitsch F."/>
            <person name="Hungria M."/>
            <person name="Dall'Agnol R."/>
        </authorList>
    </citation>
    <scope>NUCLEOTIDE SEQUENCE [LARGE SCALE GENOMIC DNA]</scope>
    <source>
        <strain evidence="1 2">CNPSo 3157</strain>
    </source>
</reference>
<evidence type="ECO:0000313" key="2">
    <source>
        <dbReference type="Proteomes" id="UP000484381"/>
    </source>
</evidence>
<accession>A0A7X1NHF7</accession>
<dbReference type="EMBL" id="WHNP01000046">
    <property type="protein sequence ID" value="MPW21563.1"/>
    <property type="molecule type" value="Genomic_DNA"/>
</dbReference>
<gene>
    <name evidence="1" type="ORF">GCT13_33010</name>
</gene>
<organism evidence="1 2">
    <name type="scientific">Paraburkholderia franconis</name>
    <dbReference type="NCBI Taxonomy" id="2654983"/>
    <lineage>
        <taxon>Bacteria</taxon>
        <taxon>Pseudomonadati</taxon>
        <taxon>Pseudomonadota</taxon>
        <taxon>Betaproteobacteria</taxon>
        <taxon>Burkholderiales</taxon>
        <taxon>Burkholderiaceae</taxon>
        <taxon>Paraburkholderia</taxon>
    </lineage>
</organism>
<name>A0A7X1NHF7_9BURK</name>
<dbReference type="Proteomes" id="UP000484381">
    <property type="component" value="Unassembled WGS sequence"/>
</dbReference>